<dbReference type="AlphaFoldDB" id="A0A126QKD3"/>
<evidence type="ECO:0000313" key="5">
    <source>
        <dbReference type="Proteomes" id="UP000295506"/>
    </source>
</evidence>
<dbReference type="Gene3D" id="2.20.25.10">
    <property type="match status" value="1"/>
</dbReference>
<organism evidence="3 5">
    <name type="scientific">Pseudodesulfovibrio indicus</name>
    <dbReference type="NCBI Taxonomy" id="1716143"/>
    <lineage>
        <taxon>Bacteria</taxon>
        <taxon>Pseudomonadati</taxon>
        <taxon>Thermodesulfobacteriota</taxon>
        <taxon>Desulfovibrionia</taxon>
        <taxon>Desulfovibrionales</taxon>
        <taxon>Desulfovibrionaceae</taxon>
    </lineage>
</organism>
<sequence>MTLKKELLDILACPKCKGGLKLLPAGDGLACAACAVVYPVKEDIPIMLVEQAVPDKEWTGSK</sequence>
<dbReference type="Pfam" id="PF03966">
    <property type="entry name" value="Trm112p"/>
    <property type="match status" value="1"/>
</dbReference>
<dbReference type="Proteomes" id="UP000295506">
    <property type="component" value="Unassembled WGS sequence"/>
</dbReference>
<dbReference type="EMBL" id="CP014206">
    <property type="protein sequence ID" value="AMK10267.1"/>
    <property type="molecule type" value="Genomic_DNA"/>
</dbReference>
<comment type="similarity">
    <text evidence="1">Belongs to the UPF0434 family.</text>
</comment>
<dbReference type="EMBL" id="SOBK01000007">
    <property type="protein sequence ID" value="TDT87979.1"/>
    <property type="molecule type" value="Genomic_DNA"/>
</dbReference>
<dbReference type="OrthoDB" id="9812205at2"/>
<reference evidence="2 4" key="1">
    <citation type="journal article" date="2016" name="Front. Microbiol.">
        <title>Genome Sequence of the Piezophilic, Mesophilic Sulfate-Reducing Bacterium Desulfovibrio indicus J2T.</title>
        <authorList>
            <person name="Cao J."/>
            <person name="Maignien L."/>
            <person name="Shao Z."/>
            <person name="Alain K."/>
            <person name="Jebbar M."/>
        </authorList>
    </citation>
    <scope>NUCLEOTIDE SEQUENCE [LARGE SCALE GENOMIC DNA]</scope>
    <source>
        <strain evidence="2 4">J2</strain>
    </source>
</reference>
<keyword evidence="4" id="KW-1185">Reference proteome</keyword>
<evidence type="ECO:0000313" key="3">
    <source>
        <dbReference type="EMBL" id="TDT87979.1"/>
    </source>
</evidence>
<dbReference type="HAMAP" id="MF_01187">
    <property type="entry name" value="UPF0434"/>
    <property type="match status" value="1"/>
</dbReference>
<name>A0A126QKD3_9BACT</name>
<accession>A0A126QKD3</accession>
<gene>
    <name evidence="2" type="ORF">AWY79_03605</name>
    <name evidence="3" type="ORF">EDC59_107176</name>
</gene>
<dbReference type="InterPro" id="IPR005651">
    <property type="entry name" value="Trm112-like"/>
</dbReference>
<dbReference type="Proteomes" id="UP000055611">
    <property type="component" value="Chromosome"/>
</dbReference>
<evidence type="ECO:0000256" key="1">
    <source>
        <dbReference type="HAMAP-Rule" id="MF_01187"/>
    </source>
</evidence>
<reference evidence="3 5" key="2">
    <citation type="submission" date="2019-03" db="EMBL/GenBank/DDBJ databases">
        <title>Genomic Encyclopedia of Type Strains, Phase IV (KMG-IV): sequencing the most valuable type-strain genomes for metagenomic binning, comparative biology and taxonomic classification.</title>
        <authorList>
            <person name="Goeker M."/>
        </authorList>
    </citation>
    <scope>NUCLEOTIDE SEQUENCE [LARGE SCALE GENOMIC DNA]</scope>
    <source>
        <strain evidence="3 5">DSM 101483</strain>
    </source>
</reference>
<dbReference type="RefSeq" id="WP_066800397.1">
    <property type="nucleotide sequence ID" value="NZ_CAUVXY020000003.1"/>
</dbReference>
<protein>
    <recommendedName>
        <fullName evidence="1">UPF0434 protein AWY79_03605</fullName>
    </recommendedName>
</protein>
<dbReference type="SUPFAM" id="SSF158997">
    <property type="entry name" value="Trm112p-like"/>
    <property type="match status" value="1"/>
</dbReference>
<evidence type="ECO:0000313" key="4">
    <source>
        <dbReference type="Proteomes" id="UP000055611"/>
    </source>
</evidence>
<dbReference type="KEGG" id="dej:AWY79_03605"/>
<evidence type="ECO:0000313" key="2">
    <source>
        <dbReference type="EMBL" id="AMK10267.1"/>
    </source>
</evidence>
<proteinExistence type="inferred from homology"/>